<dbReference type="VEuPathDB" id="VectorBase:HLOH_040576"/>
<keyword evidence="2" id="KW-1185">Reference proteome</keyword>
<organism evidence="1 2">
    <name type="scientific">Haemaphysalis longicornis</name>
    <name type="common">Bush tick</name>
    <dbReference type="NCBI Taxonomy" id="44386"/>
    <lineage>
        <taxon>Eukaryota</taxon>
        <taxon>Metazoa</taxon>
        <taxon>Ecdysozoa</taxon>
        <taxon>Arthropoda</taxon>
        <taxon>Chelicerata</taxon>
        <taxon>Arachnida</taxon>
        <taxon>Acari</taxon>
        <taxon>Parasitiformes</taxon>
        <taxon>Ixodida</taxon>
        <taxon>Ixodoidea</taxon>
        <taxon>Ixodidae</taxon>
        <taxon>Haemaphysalinae</taxon>
        <taxon>Haemaphysalis</taxon>
    </lineage>
</organism>
<evidence type="ECO:0000313" key="1">
    <source>
        <dbReference type="EMBL" id="KAH9364545.1"/>
    </source>
</evidence>
<accession>A0A9J6FQL2</accession>
<gene>
    <name evidence="1" type="ORF">HPB48_022490</name>
</gene>
<dbReference type="Proteomes" id="UP000821853">
    <property type="component" value="Chromosome 10"/>
</dbReference>
<evidence type="ECO:0000313" key="2">
    <source>
        <dbReference type="Proteomes" id="UP000821853"/>
    </source>
</evidence>
<protein>
    <submittedName>
        <fullName evidence="1">Uncharacterized protein</fullName>
    </submittedName>
</protein>
<proteinExistence type="predicted"/>
<sequence>MDTVYNNALRVLAAAGYHVVCFSSTFRLLRAGEWTAGFGDKVRRKSFLSGPLTLKEIENTKKFWIRSVQAKALQHDIRAVRKKELEPRASPRRNVSIFVDDEALL</sequence>
<reference evidence="1 2" key="1">
    <citation type="journal article" date="2020" name="Cell">
        <title>Large-Scale Comparative Analyses of Tick Genomes Elucidate Their Genetic Diversity and Vector Capacities.</title>
        <authorList>
            <consortium name="Tick Genome and Microbiome Consortium (TIGMIC)"/>
            <person name="Jia N."/>
            <person name="Wang J."/>
            <person name="Shi W."/>
            <person name="Du L."/>
            <person name="Sun Y."/>
            <person name="Zhan W."/>
            <person name="Jiang J.F."/>
            <person name="Wang Q."/>
            <person name="Zhang B."/>
            <person name="Ji P."/>
            <person name="Bell-Sakyi L."/>
            <person name="Cui X.M."/>
            <person name="Yuan T.T."/>
            <person name="Jiang B.G."/>
            <person name="Yang W.F."/>
            <person name="Lam T.T."/>
            <person name="Chang Q.C."/>
            <person name="Ding S.J."/>
            <person name="Wang X.J."/>
            <person name="Zhu J.G."/>
            <person name="Ruan X.D."/>
            <person name="Zhao L."/>
            <person name="Wei J.T."/>
            <person name="Ye R.Z."/>
            <person name="Que T.C."/>
            <person name="Du C.H."/>
            <person name="Zhou Y.H."/>
            <person name="Cheng J.X."/>
            <person name="Dai P.F."/>
            <person name="Guo W.B."/>
            <person name="Han X.H."/>
            <person name="Huang E.J."/>
            <person name="Li L.F."/>
            <person name="Wei W."/>
            <person name="Gao Y.C."/>
            <person name="Liu J.Z."/>
            <person name="Shao H.Z."/>
            <person name="Wang X."/>
            <person name="Wang C.C."/>
            <person name="Yang T.C."/>
            <person name="Huo Q.B."/>
            <person name="Li W."/>
            <person name="Chen H.Y."/>
            <person name="Chen S.E."/>
            <person name="Zhou L.G."/>
            <person name="Ni X.B."/>
            <person name="Tian J.H."/>
            <person name="Sheng Y."/>
            <person name="Liu T."/>
            <person name="Pan Y.S."/>
            <person name="Xia L.Y."/>
            <person name="Li J."/>
            <person name="Zhao F."/>
            <person name="Cao W.C."/>
        </authorList>
    </citation>
    <scope>NUCLEOTIDE SEQUENCE [LARGE SCALE GENOMIC DNA]</scope>
    <source>
        <strain evidence="1">HaeL-2018</strain>
    </source>
</reference>
<name>A0A9J6FQL2_HAELO</name>
<dbReference type="AlphaFoldDB" id="A0A9J6FQL2"/>
<dbReference type="EMBL" id="JABSTR010000002">
    <property type="protein sequence ID" value="KAH9364545.1"/>
    <property type="molecule type" value="Genomic_DNA"/>
</dbReference>
<dbReference type="OrthoDB" id="6145458at2759"/>
<comment type="caution">
    <text evidence="1">The sequence shown here is derived from an EMBL/GenBank/DDBJ whole genome shotgun (WGS) entry which is preliminary data.</text>
</comment>